<proteinExistence type="predicted"/>
<evidence type="ECO:0000313" key="1">
    <source>
        <dbReference type="EMBL" id="OGD88723.1"/>
    </source>
</evidence>
<dbReference type="InterPro" id="IPR051532">
    <property type="entry name" value="Ester_Hydrolysis_Enzymes"/>
</dbReference>
<reference evidence="1 2" key="1">
    <citation type="journal article" date="2016" name="Nat. Commun.">
        <title>Thousands of microbial genomes shed light on interconnected biogeochemical processes in an aquifer system.</title>
        <authorList>
            <person name="Anantharaman K."/>
            <person name="Brown C.T."/>
            <person name="Hug L.A."/>
            <person name="Sharon I."/>
            <person name="Castelle C.J."/>
            <person name="Probst A.J."/>
            <person name="Thomas B.C."/>
            <person name="Singh A."/>
            <person name="Wilkins M.J."/>
            <person name="Karaoz U."/>
            <person name="Brodie E.L."/>
            <person name="Williams K.H."/>
            <person name="Hubbard S.S."/>
            <person name="Banfield J.F."/>
        </authorList>
    </citation>
    <scope>NUCLEOTIDE SEQUENCE [LARGE SCALE GENOMIC DNA]</scope>
</reference>
<dbReference type="AlphaFoldDB" id="A0A1F5GA12"/>
<dbReference type="InterPro" id="IPR011990">
    <property type="entry name" value="TPR-like_helical_dom_sf"/>
</dbReference>
<dbReference type="GO" id="GO:0004622">
    <property type="term" value="F:phosphatidylcholine lysophospholipase activity"/>
    <property type="evidence" value="ECO:0007669"/>
    <property type="project" value="TreeGrafter"/>
</dbReference>
<dbReference type="InterPro" id="IPR036514">
    <property type="entry name" value="SGNH_hydro_sf"/>
</dbReference>
<accession>A0A1F5GA12</accession>
<organism evidence="1 2">
    <name type="scientific">Candidatus Curtissbacteria bacterium RIFCSPHIGHO2_01_FULL_40_12</name>
    <dbReference type="NCBI Taxonomy" id="1797710"/>
    <lineage>
        <taxon>Bacteria</taxon>
        <taxon>Candidatus Curtissiibacteriota</taxon>
    </lineage>
</organism>
<gene>
    <name evidence="1" type="ORF">A2693_04655</name>
</gene>
<comment type="caution">
    <text evidence="1">The sequence shown here is derived from an EMBL/GenBank/DDBJ whole genome shotgun (WGS) entry which is preliminary data.</text>
</comment>
<dbReference type="Gene3D" id="3.40.50.1110">
    <property type="entry name" value="SGNH hydrolase"/>
    <property type="match status" value="1"/>
</dbReference>
<protein>
    <recommendedName>
        <fullName evidence="3">SGNH hydrolase-type esterase domain-containing protein</fullName>
    </recommendedName>
</protein>
<dbReference type="PANTHER" id="PTHR30383:SF5">
    <property type="entry name" value="SGNH HYDROLASE-TYPE ESTERASE DOMAIN-CONTAINING PROTEIN"/>
    <property type="match status" value="1"/>
</dbReference>
<dbReference type="Gene3D" id="1.25.40.10">
    <property type="entry name" value="Tetratricopeptide repeat domain"/>
    <property type="match status" value="1"/>
</dbReference>
<name>A0A1F5GA12_9BACT</name>
<dbReference type="SUPFAM" id="SSF52266">
    <property type="entry name" value="SGNH hydrolase"/>
    <property type="match status" value="1"/>
</dbReference>
<evidence type="ECO:0000313" key="2">
    <source>
        <dbReference type="Proteomes" id="UP000178577"/>
    </source>
</evidence>
<dbReference type="Proteomes" id="UP000178577">
    <property type="component" value="Unassembled WGS sequence"/>
</dbReference>
<sequence length="502" mass="57475">MRVVKRFLLIFLTIVLIFILLELLAKIASHTVFKDKINPDILRTEFEEIYVPPFAPKTPDEFRIFVYGGSTVKGLPLPKVGFVSQLEYQLNHVFEGKNIKVFNFGWAGFNSSRIRYIFERTVSQKPDLIIIYTGENEFIYPQLDSYTLVKTTTALKNRSDLAKLIMFVVERTDSSQADQLQSRHQKFPAYSVNKILTWGKIRIFKTNINEIIKEAKVRKVPVILGIPAHNIKDWPPVKRALTTLDTPNAYQENLHKAIHLIDENRLLEANNLIDSSLAKYPDDASFLYLKATIVAKNGQNARQLFEKAKDADPIPWRTTTSYANYLSSLEDNKNVWVMDFAQIFAQNSPEGLTGFNLILDGTHPTKEGAYLISSNIVDFIKKEKLIATEWLTESNNSYSMTDLFKKMDIFQEDDFFVYQSTANLALKMPLFNIDAAKFYIDKAESLNDNNWEAKALKASIANLEGINKLAVAYLKEAEELKGSIIKIEESKYIPYLYEILAN</sequence>
<dbReference type="PANTHER" id="PTHR30383">
    <property type="entry name" value="THIOESTERASE 1/PROTEASE 1/LYSOPHOSPHOLIPASE L1"/>
    <property type="match status" value="1"/>
</dbReference>
<dbReference type="EMBL" id="MFAY01000029">
    <property type="protein sequence ID" value="OGD88723.1"/>
    <property type="molecule type" value="Genomic_DNA"/>
</dbReference>
<evidence type="ECO:0008006" key="3">
    <source>
        <dbReference type="Google" id="ProtNLM"/>
    </source>
</evidence>